<comment type="caution">
    <text evidence="2">The sequence shown here is derived from an EMBL/GenBank/DDBJ whole genome shotgun (WGS) entry which is preliminary data.</text>
</comment>
<dbReference type="OrthoDB" id="4291069at2"/>
<name>A0A495XIK2_9PSEU</name>
<evidence type="ECO:0000313" key="3">
    <source>
        <dbReference type="Proteomes" id="UP000272729"/>
    </source>
</evidence>
<evidence type="ECO:0000313" key="2">
    <source>
        <dbReference type="EMBL" id="RKT74321.1"/>
    </source>
</evidence>
<dbReference type="EMBL" id="RBXR01000001">
    <property type="protein sequence ID" value="RKT74321.1"/>
    <property type="molecule type" value="Genomic_DNA"/>
</dbReference>
<keyword evidence="3" id="KW-1185">Reference proteome</keyword>
<reference evidence="2 3" key="1">
    <citation type="submission" date="2018-10" db="EMBL/GenBank/DDBJ databases">
        <title>Sequencing the genomes of 1000 actinobacteria strains.</title>
        <authorList>
            <person name="Klenk H.-P."/>
        </authorList>
    </citation>
    <scope>NUCLEOTIDE SEQUENCE [LARGE SCALE GENOMIC DNA]</scope>
    <source>
        <strain evidence="2 3">DSM 43911</strain>
    </source>
</reference>
<dbReference type="AlphaFoldDB" id="A0A495XIK2"/>
<protein>
    <submittedName>
        <fullName evidence="2">Uncharacterized protein</fullName>
    </submittedName>
</protein>
<feature type="coiled-coil region" evidence="1">
    <location>
        <begin position="24"/>
        <end position="58"/>
    </location>
</feature>
<sequence length="227" mass="24912">MDEDNSVLGRALRMQAEIRRLDASASAEQAAKSTAQRVRELESALADLTAQVRLARALSKYSKADVPLGDIHGGLAELQRQASTGLPKDRAVDTARRRVASSVAELAQRSQEVWRAWTTTAFEAVPANRLAGLDPARQRATRTMVEQLAQLRRKSKPAITDVVEFGTKHAEVLEELAAAADASDELLALLARFATTPITLRDITDEEIALLREHGMDGEIEIRRKHS</sequence>
<dbReference type="Proteomes" id="UP000272729">
    <property type="component" value="Unassembled WGS sequence"/>
</dbReference>
<dbReference type="RefSeq" id="WP_121228781.1">
    <property type="nucleotide sequence ID" value="NZ_JBIUBA010000003.1"/>
</dbReference>
<accession>A0A495XIK2</accession>
<proteinExistence type="predicted"/>
<organism evidence="2 3">
    <name type="scientific">Saccharothrix variisporea</name>
    <dbReference type="NCBI Taxonomy" id="543527"/>
    <lineage>
        <taxon>Bacteria</taxon>
        <taxon>Bacillati</taxon>
        <taxon>Actinomycetota</taxon>
        <taxon>Actinomycetes</taxon>
        <taxon>Pseudonocardiales</taxon>
        <taxon>Pseudonocardiaceae</taxon>
        <taxon>Saccharothrix</taxon>
    </lineage>
</organism>
<gene>
    <name evidence="2" type="ORF">DFJ66_7665</name>
</gene>
<evidence type="ECO:0000256" key="1">
    <source>
        <dbReference type="SAM" id="Coils"/>
    </source>
</evidence>
<keyword evidence="1" id="KW-0175">Coiled coil</keyword>